<gene>
    <name evidence="1" type="ORF">CEXT_536171</name>
</gene>
<proteinExistence type="predicted"/>
<dbReference type="AlphaFoldDB" id="A0AAV4M9P2"/>
<reference evidence="1 2" key="1">
    <citation type="submission" date="2021-06" db="EMBL/GenBank/DDBJ databases">
        <title>Caerostris extrusa draft genome.</title>
        <authorList>
            <person name="Kono N."/>
            <person name="Arakawa K."/>
        </authorList>
    </citation>
    <scope>NUCLEOTIDE SEQUENCE [LARGE SCALE GENOMIC DNA]</scope>
</reference>
<dbReference type="Pfam" id="PF00071">
    <property type="entry name" value="Ras"/>
    <property type="match status" value="1"/>
</dbReference>
<dbReference type="EMBL" id="BPLR01001979">
    <property type="protein sequence ID" value="GIX68600.1"/>
    <property type="molecule type" value="Genomic_DNA"/>
</dbReference>
<sequence length="131" mass="14768">MAVRPLKCQCAGIGAGFKFAVIRSQLNFRYPRHYLPFRFILPPTQLRNPEEETELFPTFFPGSGHFPEVLHSEAGHSVDVCHGKRTRKQAGRTGPGGVGKTSLVVQYLEGFFTSSYKPTVEDYYRSTIQMP</sequence>
<feature type="non-terminal residue" evidence="1">
    <location>
        <position position="131"/>
    </location>
</feature>
<dbReference type="Gene3D" id="3.40.50.300">
    <property type="entry name" value="P-loop containing nucleotide triphosphate hydrolases"/>
    <property type="match status" value="1"/>
</dbReference>
<name>A0AAV4M9P2_CAEEX</name>
<organism evidence="1 2">
    <name type="scientific">Caerostris extrusa</name>
    <name type="common">Bark spider</name>
    <name type="synonym">Caerostris bankana</name>
    <dbReference type="NCBI Taxonomy" id="172846"/>
    <lineage>
        <taxon>Eukaryota</taxon>
        <taxon>Metazoa</taxon>
        <taxon>Ecdysozoa</taxon>
        <taxon>Arthropoda</taxon>
        <taxon>Chelicerata</taxon>
        <taxon>Arachnida</taxon>
        <taxon>Araneae</taxon>
        <taxon>Araneomorphae</taxon>
        <taxon>Entelegynae</taxon>
        <taxon>Araneoidea</taxon>
        <taxon>Araneidae</taxon>
        <taxon>Caerostris</taxon>
    </lineage>
</organism>
<dbReference type="GO" id="GO:0005525">
    <property type="term" value="F:GTP binding"/>
    <property type="evidence" value="ECO:0007669"/>
    <property type="project" value="InterPro"/>
</dbReference>
<evidence type="ECO:0000313" key="2">
    <source>
        <dbReference type="Proteomes" id="UP001054945"/>
    </source>
</evidence>
<dbReference type="GO" id="GO:0003924">
    <property type="term" value="F:GTPase activity"/>
    <property type="evidence" value="ECO:0007669"/>
    <property type="project" value="InterPro"/>
</dbReference>
<keyword evidence="2" id="KW-1185">Reference proteome</keyword>
<dbReference type="InterPro" id="IPR001806">
    <property type="entry name" value="Small_GTPase"/>
</dbReference>
<comment type="caution">
    <text evidence="1">The sequence shown here is derived from an EMBL/GenBank/DDBJ whole genome shotgun (WGS) entry which is preliminary data.</text>
</comment>
<dbReference type="Proteomes" id="UP001054945">
    <property type="component" value="Unassembled WGS sequence"/>
</dbReference>
<dbReference type="InterPro" id="IPR027417">
    <property type="entry name" value="P-loop_NTPase"/>
</dbReference>
<dbReference type="SUPFAM" id="SSF52540">
    <property type="entry name" value="P-loop containing nucleoside triphosphate hydrolases"/>
    <property type="match status" value="1"/>
</dbReference>
<accession>A0AAV4M9P2</accession>
<evidence type="ECO:0000313" key="1">
    <source>
        <dbReference type="EMBL" id="GIX68600.1"/>
    </source>
</evidence>
<protein>
    <submittedName>
        <fullName evidence="1">Uncharacterized protein</fullName>
    </submittedName>
</protein>